<accession>A0A367Z058</accession>
<proteinExistence type="predicted"/>
<dbReference type="SUPFAM" id="SSF55729">
    <property type="entry name" value="Acyl-CoA N-acyltransferases (Nat)"/>
    <property type="match status" value="1"/>
</dbReference>
<dbReference type="InterPro" id="IPR016181">
    <property type="entry name" value="Acyl_CoA_acyltransferase"/>
</dbReference>
<dbReference type="Pfam" id="PF00583">
    <property type="entry name" value="Acetyltransf_1"/>
    <property type="match status" value="1"/>
</dbReference>
<keyword evidence="2" id="KW-0012">Acyltransferase</keyword>
<dbReference type="GO" id="GO:0016747">
    <property type="term" value="F:acyltransferase activity, transferring groups other than amino-acyl groups"/>
    <property type="evidence" value="ECO:0007669"/>
    <property type="project" value="InterPro"/>
</dbReference>
<dbReference type="AlphaFoldDB" id="A0A367Z058"/>
<evidence type="ECO:0000313" key="4">
    <source>
        <dbReference type="EMBL" id="RCK71468.1"/>
    </source>
</evidence>
<keyword evidence="5" id="KW-1185">Reference proteome</keyword>
<protein>
    <submittedName>
        <fullName evidence="4">GNAT family N-acetyltransferase</fullName>
    </submittedName>
</protein>
<dbReference type="Gene3D" id="3.40.630.30">
    <property type="match status" value="1"/>
</dbReference>
<dbReference type="Proteomes" id="UP000252770">
    <property type="component" value="Unassembled WGS sequence"/>
</dbReference>
<evidence type="ECO:0000259" key="3">
    <source>
        <dbReference type="PROSITE" id="PS51186"/>
    </source>
</evidence>
<dbReference type="InterPro" id="IPR050832">
    <property type="entry name" value="Bact_Acetyltransf"/>
</dbReference>
<gene>
    <name evidence="4" type="ORF">DT076_00625</name>
</gene>
<dbReference type="InterPro" id="IPR000182">
    <property type="entry name" value="GNAT_dom"/>
</dbReference>
<comment type="caution">
    <text evidence="4">The sequence shown here is derived from an EMBL/GenBank/DDBJ whole genome shotgun (WGS) entry which is preliminary data.</text>
</comment>
<evidence type="ECO:0000313" key="5">
    <source>
        <dbReference type="Proteomes" id="UP000252770"/>
    </source>
</evidence>
<keyword evidence="1 4" id="KW-0808">Transferase</keyword>
<dbReference type="CDD" id="cd04301">
    <property type="entry name" value="NAT_SF"/>
    <property type="match status" value="1"/>
</dbReference>
<dbReference type="PANTHER" id="PTHR43877:SF2">
    <property type="entry name" value="AMINOALKYLPHOSPHONATE N-ACETYLTRANSFERASE-RELATED"/>
    <property type="match status" value="1"/>
</dbReference>
<sequence>MLAEMAELYGDITRPGMPTATAADFAPPAGGFLVGFEDEEAVCCGGFKPLPDGACEIKRMYVVPAARGRGLGAVLLHALEDAARAAGYRVARLDAGPRQPGVARMYRAQGYRDIANFNGNLVATYFGERDLTAGAVSDPAGAG</sequence>
<feature type="domain" description="N-acetyltransferase" evidence="3">
    <location>
        <begin position="1"/>
        <end position="132"/>
    </location>
</feature>
<name>A0A367Z058_9ACTN</name>
<dbReference type="PROSITE" id="PS51186">
    <property type="entry name" value="GNAT"/>
    <property type="match status" value="1"/>
</dbReference>
<evidence type="ECO:0000256" key="1">
    <source>
        <dbReference type="ARBA" id="ARBA00022679"/>
    </source>
</evidence>
<dbReference type="PANTHER" id="PTHR43877">
    <property type="entry name" value="AMINOALKYLPHOSPHONATE N-ACETYLTRANSFERASE-RELATED-RELATED"/>
    <property type="match status" value="1"/>
</dbReference>
<evidence type="ECO:0000256" key="2">
    <source>
        <dbReference type="ARBA" id="ARBA00023315"/>
    </source>
</evidence>
<reference evidence="4 5" key="1">
    <citation type="submission" date="2018-07" db="EMBL/GenBank/DDBJ databases">
        <title>Desertimonas flava gen. nov. sp. nov.</title>
        <authorList>
            <person name="Liu S."/>
        </authorList>
    </citation>
    <scope>NUCLEOTIDE SEQUENCE [LARGE SCALE GENOMIC DNA]</scope>
    <source>
        <strain evidence="4 5">16Sb5-5</strain>
    </source>
</reference>
<organism evidence="4 5">
    <name type="scientific">Desertihabitans brevis</name>
    <dbReference type="NCBI Taxonomy" id="2268447"/>
    <lineage>
        <taxon>Bacteria</taxon>
        <taxon>Bacillati</taxon>
        <taxon>Actinomycetota</taxon>
        <taxon>Actinomycetes</taxon>
        <taxon>Propionibacteriales</taxon>
        <taxon>Propionibacteriaceae</taxon>
        <taxon>Desertihabitans</taxon>
    </lineage>
</organism>
<dbReference type="EMBL" id="QOUI01000001">
    <property type="protein sequence ID" value="RCK71468.1"/>
    <property type="molecule type" value="Genomic_DNA"/>
</dbReference>